<gene>
    <name evidence="2" type="ORF">GQ588_04195</name>
</gene>
<protein>
    <submittedName>
        <fullName evidence="2">Twin-arginine translocation signal domain-containing protein</fullName>
    </submittedName>
</protein>
<dbReference type="Proteomes" id="UP000430508">
    <property type="component" value="Chromosome"/>
</dbReference>
<feature type="domain" description="SnoaL-like" evidence="1">
    <location>
        <begin position="77"/>
        <end position="193"/>
    </location>
</feature>
<dbReference type="SUPFAM" id="SSF54427">
    <property type="entry name" value="NTF2-like"/>
    <property type="match status" value="1"/>
</dbReference>
<dbReference type="PROSITE" id="PS51318">
    <property type="entry name" value="TAT"/>
    <property type="match status" value="1"/>
</dbReference>
<accession>A0A857DGF5</accession>
<dbReference type="Gene3D" id="3.10.450.50">
    <property type="match status" value="1"/>
</dbReference>
<dbReference type="SMR" id="A0A857DGF5"/>
<reference evidence="2 3" key="1">
    <citation type="submission" date="2019-12" db="EMBL/GenBank/DDBJ databases">
        <title>Sequence classification of anaerobic respiratory reductive dehalogenases: First we see many, then we see few.</title>
        <authorList>
            <person name="Molenda O."/>
            <person name="Puentes Jacome L.A."/>
            <person name="Cao X."/>
            <person name="Nesbo C.L."/>
            <person name="Tang S."/>
            <person name="Morson N."/>
            <person name="Patron J."/>
            <person name="Lomheim L."/>
            <person name="Wishart D.S."/>
            <person name="Edwards E.A."/>
        </authorList>
    </citation>
    <scope>NUCLEOTIDE SEQUENCE [LARGE SCALE GENOMIC DNA]</scope>
    <source>
        <strain evidence="2 3">12DCA</strain>
    </source>
</reference>
<evidence type="ECO:0000313" key="3">
    <source>
        <dbReference type="Proteomes" id="UP000430508"/>
    </source>
</evidence>
<dbReference type="NCBIfam" id="TIGR01409">
    <property type="entry name" value="TAT_signal_seq"/>
    <property type="match status" value="1"/>
</dbReference>
<dbReference type="InterPro" id="IPR032710">
    <property type="entry name" value="NTF2-like_dom_sf"/>
</dbReference>
<dbReference type="RefSeq" id="WP_068883721.1">
    <property type="nucleotide sequence ID" value="NZ_CP046996.1"/>
</dbReference>
<dbReference type="InterPro" id="IPR006311">
    <property type="entry name" value="TAT_signal"/>
</dbReference>
<dbReference type="AlphaFoldDB" id="A0A857DGF5"/>
<dbReference type="EMBL" id="CP046996">
    <property type="protein sequence ID" value="QGZ99902.1"/>
    <property type="molecule type" value="Genomic_DNA"/>
</dbReference>
<sequence length="266" mass="29414">MSENLGNKENGSTKDLNRRGFLKTGAAVAAVGVMGAMAAPSQIANAATASLSVTSKPKITSLFDILPYHNNGANVIDTANVKALVEYERYCRDTYHFDQMGACYADDSVIDTAWFHGTGKQFAEVSKKSGRGAKHKINSIIVWLNGNKAIAEMQAQMLGPRGQKINGIETDVVSYARLVYRVQKINGRWLIKGFTPIYERDAFIPTVPTANFVYDENELNSYRASYKCVCYQLKGMGMSMNQDLPGEDKPETVEKVYQDVTAWLLK</sequence>
<name>A0A857DGF5_9FIRM</name>
<proteinExistence type="predicted"/>
<dbReference type="Pfam" id="PF13577">
    <property type="entry name" value="SnoaL_4"/>
    <property type="match status" value="1"/>
</dbReference>
<dbReference type="InterPro" id="IPR019546">
    <property type="entry name" value="TAT_signal_bac_arc"/>
</dbReference>
<organism evidence="2 3">
    <name type="scientific">Dehalobacter restrictus</name>
    <dbReference type="NCBI Taxonomy" id="55583"/>
    <lineage>
        <taxon>Bacteria</taxon>
        <taxon>Bacillati</taxon>
        <taxon>Bacillota</taxon>
        <taxon>Clostridia</taxon>
        <taxon>Eubacteriales</taxon>
        <taxon>Desulfitobacteriaceae</taxon>
        <taxon>Dehalobacter</taxon>
    </lineage>
</organism>
<evidence type="ECO:0000259" key="1">
    <source>
        <dbReference type="Pfam" id="PF13577"/>
    </source>
</evidence>
<dbReference type="InterPro" id="IPR037401">
    <property type="entry name" value="SnoaL-like"/>
</dbReference>
<evidence type="ECO:0000313" key="2">
    <source>
        <dbReference type="EMBL" id="QGZ99902.1"/>
    </source>
</evidence>
<dbReference type="Pfam" id="PF10518">
    <property type="entry name" value="TAT_signal"/>
    <property type="match status" value="1"/>
</dbReference>